<evidence type="ECO:0000313" key="1">
    <source>
        <dbReference type="Proteomes" id="UP000515211"/>
    </source>
</evidence>
<dbReference type="AlphaFoldDB" id="A0A6P4D1X1"/>
<dbReference type="KEGG" id="adu:107484654"/>
<dbReference type="RefSeq" id="XP_020996190.1">
    <property type="nucleotide sequence ID" value="XM_021140531.2"/>
</dbReference>
<protein>
    <submittedName>
        <fullName evidence="2 3">Uncharacterized protein LOC107484654</fullName>
    </submittedName>
</protein>
<dbReference type="RefSeq" id="XP_015960690.1">
    <property type="nucleotide sequence ID" value="XM_016105204.3"/>
</dbReference>
<dbReference type="Proteomes" id="UP000515211">
    <property type="component" value="Chromosome 4"/>
</dbReference>
<gene>
    <name evidence="2 3" type="primary">LOC107484654</name>
</gene>
<organism evidence="1 2">
    <name type="scientific">Arachis duranensis</name>
    <name type="common">Wild peanut</name>
    <dbReference type="NCBI Taxonomy" id="130453"/>
    <lineage>
        <taxon>Eukaryota</taxon>
        <taxon>Viridiplantae</taxon>
        <taxon>Streptophyta</taxon>
        <taxon>Embryophyta</taxon>
        <taxon>Tracheophyta</taxon>
        <taxon>Spermatophyta</taxon>
        <taxon>Magnoliopsida</taxon>
        <taxon>eudicotyledons</taxon>
        <taxon>Gunneridae</taxon>
        <taxon>Pentapetalae</taxon>
        <taxon>rosids</taxon>
        <taxon>fabids</taxon>
        <taxon>Fabales</taxon>
        <taxon>Fabaceae</taxon>
        <taxon>Papilionoideae</taxon>
        <taxon>50 kb inversion clade</taxon>
        <taxon>dalbergioids sensu lato</taxon>
        <taxon>Dalbergieae</taxon>
        <taxon>Pterocarpus clade</taxon>
        <taxon>Arachis</taxon>
    </lineage>
</organism>
<evidence type="ECO:0000313" key="2">
    <source>
        <dbReference type="RefSeq" id="XP_015960690.1"/>
    </source>
</evidence>
<name>A0A6P4D1X1_ARADU</name>
<dbReference type="GeneID" id="107484654"/>
<evidence type="ECO:0000313" key="3">
    <source>
        <dbReference type="RefSeq" id="XP_020996190.1"/>
    </source>
</evidence>
<keyword evidence="1" id="KW-1185">Reference proteome</keyword>
<proteinExistence type="predicted"/>
<accession>A0A6P4D1X1</accession>
<reference evidence="1" key="1">
    <citation type="journal article" date="2016" name="Nat. Genet.">
        <title>The genome sequences of Arachis duranensis and Arachis ipaensis, the diploid ancestors of cultivated peanut.</title>
        <authorList>
            <person name="Bertioli D.J."/>
            <person name="Cannon S.B."/>
            <person name="Froenicke L."/>
            <person name="Huang G."/>
            <person name="Farmer A.D."/>
            <person name="Cannon E.K."/>
            <person name="Liu X."/>
            <person name="Gao D."/>
            <person name="Clevenger J."/>
            <person name="Dash S."/>
            <person name="Ren L."/>
            <person name="Moretzsohn M.C."/>
            <person name="Shirasawa K."/>
            <person name="Huang W."/>
            <person name="Vidigal B."/>
            <person name="Abernathy B."/>
            <person name="Chu Y."/>
            <person name="Niederhuth C.E."/>
            <person name="Umale P."/>
            <person name="Araujo A.C."/>
            <person name="Kozik A."/>
            <person name="Kim K.D."/>
            <person name="Burow M.D."/>
            <person name="Varshney R.K."/>
            <person name="Wang X."/>
            <person name="Zhang X."/>
            <person name="Barkley N."/>
            <person name="Guimaraes P.M."/>
            <person name="Isobe S."/>
            <person name="Guo B."/>
            <person name="Liao B."/>
            <person name="Stalker H.T."/>
            <person name="Schmitz R.J."/>
            <person name="Scheffler B.E."/>
            <person name="Leal-Bertioli S.C."/>
            <person name="Xun X."/>
            <person name="Jackson S.A."/>
            <person name="Michelmore R."/>
            <person name="Ozias-Akins P."/>
        </authorList>
    </citation>
    <scope>NUCLEOTIDE SEQUENCE [LARGE SCALE GENOMIC DNA]</scope>
    <source>
        <strain evidence="1">cv. V14167</strain>
    </source>
</reference>
<sequence>MEGEPFTTAVAAATLPHLCRRKMTLSSSRNAIGVSHWSRNYSDLCFFLVHCCCCCGSVVELWLRLPLLQASRKRILSHTRVAIERCLTGYDGYYRVHTVSYVVDLPQVPDFLSCRIRHSQTFSCLEVGRTTIMTEALDCGAGWMP</sequence>
<reference evidence="2 3" key="2">
    <citation type="submission" date="2025-04" db="UniProtKB">
        <authorList>
            <consortium name="RefSeq"/>
        </authorList>
    </citation>
    <scope>IDENTIFICATION</scope>
    <source>
        <tissue evidence="2 3">Whole plant</tissue>
    </source>
</reference>